<organism evidence="8">
    <name type="scientific">marine sediment metagenome</name>
    <dbReference type="NCBI Taxonomy" id="412755"/>
    <lineage>
        <taxon>unclassified sequences</taxon>
        <taxon>metagenomes</taxon>
        <taxon>ecological metagenomes</taxon>
    </lineage>
</organism>
<dbReference type="AlphaFoldDB" id="A0A0F9M0B5"/>
<evidence type="ECO:0000256" key="3">
    <source>
        <dbReference type="ARBA" id="ARBA00022679"/>
    </source>
</evidence>
<feature type="transmembrane region" description="Helical" evidence="7">
    <location>
        <begin position="167"/>
        <end position="190"/>
    </location>
</feature>
<gene>
    <name evidence="8" type="ORF">LCGC14_1134090</name>
</gene>
<evidence type="ECO:0000313" key="8">
    <source>
        <dbReference type="EMBL" id="KKN00805.1"/>
    </source>
</evidence>
<feature type="transmembrane region" description="Helical" evidence="7">
    <location>
        <begin position="92"/>
        <end position="113"/>
    </location>
</feature>
<evidence type="ECO:0000256" key="4">
    <source>
        <dbReference type="ARBA" id="ARBA00022692"/>
    </source>
</evidence>
<keyword evidence="6 7" id="KW-0472">Membrane</keyword>
<feature type="transmembrane region" description="Helical" evidence="7">
    <location>
        <begin position="337"/>
        <end position="356"/>
    </location>
</feature>
<dbReference type="EMBL" id="LAZR01005333">
    <property type="protein sequence ID" value="KKN00805.1"/>
    <property type="molecule type" value="Genomic_DNA"/>
</dbReference>
<sequence length="406" mass="47162">MPKKVFSALKMSNKTRNILLLILVFLFFSFVYQYFVKKDMSDFGVCYQGGERIINGETLYRVSDGHLQYKYSPASAVFFSLFTLFPYEVAKYIWYLSEIIFLFLGLFISYDILPSKQKKKGLVLIFSFLVLVKFFGREIELGQVNIFIFFLLIMMVKALLNKNDVKGGLFFGLSLIFKPYGLVFLPYFILKKRFKSIASGFGTVIIGLTLPMIFYGLRGNIVVLKQWQKTLSQSTPGLLDQYDTASIFAFFLKIVPDESRELAFIFIVCSGLVIAFSFLWIMILGKRENLKKPEVLEYSFLFVLIPLFSPLAWYYNYLYSILAIVFLINYIDKFPKVLKYLLIANLIIIGGSLWEVLGKDVFRFYTGYSLVVISYLIILFIKQLFVRKFACILTKFCPPFKNYFSI</sequence>
<comment type="subcellular location">
    <subcellularLocation>
        <location evidence="1">Cell membrane</location>
        <topology evidence="1">Multi-pass membrane protein</topology>
    </subcellularLocation>
</comment>
<evidence type="ECO:0000256" key="2">
    <source>
        <dbReference type="ARBA" id="ARBA00022475"/>
    </source>
</evidence>
<reference evidence="8" key="1">
    <citation type="journal article" date="2015" name="Nature">
        <title>Complex archaea that bridge the gap between prokaryotes and eukaryotes.</title>
        <authorList>
            <person name="Spang A."/>
            <person name="Saw J.H."/>
            <person name="Jorgensen S.L."/>
            <person name="Zaremba-Niedzwiedzka K."/>
            <person name="Martijn J."/>
            <person name="Lind A.E."/>
            <person name="van Eijk R."/>
            <person name="Schleper C."/>
            <person name="Guy L."/>
            <person name="Ettema T.J."/>
        </authorList>
    </citation>
    <scope>NUCLEOTIDE SEQUENCE</scope>
</reference>
<feature type="transmembrane region" description="Helical" evidence="7">
    <location>
        <begin position="142"/>
        <end position="160"/>
    </location>
</feature>
<name>A0A0F9M0B5_9ZZZZ</name>
<feature type="transmembrane region" description="Helical" evidence="7">
    <location>
        <begin position="362"/>
        <end position="381"/>
    </location>
</feature>
<keyword evidence="5 7" id="KW-1133">Transmembrane helix</keyword>
<evidence type="ECO:0000256" key="1">
    <source>
        <dbReference type="ARBA" id="ARBA00004651"/>
    </source>
</evidence>
<evidence type="ECO:0000256" key="5">
    <source>
        <dbReference type="ARBA" id="ARBA00022989"/>
    </source>
</evidence>
<feature type="transmembrane region" description="Helical" evidence="7">
    <location>
        <begin position="317"/>
        <end position="332"/>
    </location>
</feature>
<keyword evidence="4 7" id="KW-0812">Transmembrane</keyword>
<comment type="caution">
    <text evidence="8">The sequence shown here is derived from an EMBL/GenBank/DDBJ whole genome shotgun (WGS) entry which is preliminary data.</text>
</comment>
<evidence type="ECO:0000256" key="7">
    <source>
        <dbReference type="SAM" id="Phobius"/>
    </source>
</evidence>
<dbReference type="GO" id="GO:0005886">
    <property type="term" value="C:plasma membrane"/>
    <property type="evidence" value="ECO:0007669"/>
    <property type="project" value="UniProtKB-SubCell"/>
</dbReference>
<proteinExistence type="predicted"/>
<accession>A0A0F9M0B5</accession>
<protein>
    <recommendedName>
        <fullName evidence="9">Glycosyltransferase RgtA/B/C/D-like domain-containing protein</fullName>
    </recommendedName>
</protein>
<feature type="transmembrane region" description="Helical" evidence="7">
    <location>
        <begin position="262"/>
        <end position="283"/>
    </location>
</feature>
<dbReference type="InterPro" id="IPR018584">
    <property type="entry name" value="GT87"/>
</dbReference>
<evidence type="ECO:0000256" key="6">
    <source>
        <dbReference type="ARBA" id="ARBA00023136"/>
    </source>
</evidence>
<dbReference type="GO" id="GO:0016758">
    <property type="term" value="F:hexosyltransferase activity"/>
    <property type="evidence" value="ECO:0007669"/>
    <property type="project" value="InterPro"/>
</dbReference>
<feature type="transmembrane region" description="Helical" evidence="7">
    <location>
        <begin position="196"/>
        <end position="217"/>
    </location>
</feature>
<feature type="transmembrane region" description="Helical" evidence="7">
    <location>
        <begin position="120"/>
        <end position="136"/>
    </location>
</feature>
<keyword evidence="2" id="KW-1003">Cell membrane</keyword>
<keyword evidence="3" id="KW-0808">Transferase</keyword>
<evidence type="ECO:0008006" key="9">
    <source>
        <dbReference type="Google" id="ProtNLM"/>
    </source>
</evidence>
<dbReference type="Pfam" id="PF09594">
    <property type="entry name" value="GT87"/>
    <property type="match status" value="1"/>
</dbReference>